<dbReference type="Proteomes" id="UP001601442">
    <property type="component" value="Unassembled WGS sequence"/>
</dbReference>
<gene>
    <name evidence="2" type="ORF">ACFYU5_08540</name>
</gene>
<reference evidence="2 3" key="1">
    <citation type="submission" date="2024-10" db="EMBL/GenBank/DDBJ databases">
        <title>The Natural Products Discovery Center: Release of the First 8490 Sequenced Strains for Exploring Actinobacteria Biosynthetic Diversity.</title>
        <authorList>
            <person name="Kalkreuter E."/>
            <person name="Kautsar S.A."/>
            <person name="Yang D."/>
            <person name="Bader C.D."/>
            <person name="Teijaro C.N."/>
            <person name="Fluegel L."/>
            <person name="Davis C.M."/>
            <person name="Simpson J.R."/>
            <person name="Lauterbach L."/>
            <person name="Steele A.D."/>
            <person name="Gui C."/>
            <person name="Meng S."/>
            <person name="Li G."/>
            <person name="Viehrig K."/>
            <person name="Ye F."/>
            <person name="Su P."/>
            <person name="Kiefer A.F."/>
            <person name="Nichols A."/>
            <person name="Cepeda A.J."/>
            <person name="Yan W."/>
            <person name="Fan B."/>
            <person name="Jiang Y."/>
            <person name="Adhikari A."/>
            <person name="Zheng C.-J."/>
            <person name="Schuster L."/>
            <person name="Cowan T.M."/>
            <person name="Smanski M.J."/>
            <person name="Chevrette M.G."/>
            <person name="De Carvalho L.P.S."/>
            <person name="Shen B."/>
        </authorList>
    </citation>
    <scope>NUCLEOTIDE SEQUENCE [LARGE SCALE GENOMIC DNA]</scope>
    <source>
        <strain evidence="2 3">NPDC004119</strain>
    </source>
</reference>
<dbReference type="RefSeq" id="WP_387391719.1">
    <property type="nucleotide sequence ID" value="NZ_JBIAMT010000002.1"/>
</dbReference>
<protein>
    <submittedName>
        <fullName evidence="2">ABC-three component system protein</fullName>
    </submittedName>
</protein>
<feature type="domain" description="ABC-three component systems C-terminal" evidence="1">
    <location>
        <begin position="217"/>
        <end position="346"/>
    </location>
</feature>
<organism evidence="2 3">
    <name type="scientific">Nocardia aobensis</name>
    <dbReference type="NCBI Taxonomy" id="257277"/>
    <lineage>
        <taxon>Bacteria</taxon>
        <taxon>Bacillati</taxon>
        <taxon>Actinomycetota</taxon>
        <taxon>Actinomycetes</taxon>
        <taxon>Mycobacteriales</taxon>
        <taxon>Nocardiaceae</taxon>
        <taxon>Nocardia</taxon>
    </lineage>
</organism>
<name>A0ABW6NZ36_9NOCA</name>
<evidence type="ECO:0000259" key="1">
    <source>
        <dbReference type="Pfam" id="PF20282"/>
    </source>
</evidence>
<evidence type="ECO:0000313" key="2">
    <source>
        <dbReference type="EMBL" id="MFF0496436.1"/>
    </source>
</evidence>
<accession>A0ABW6NZ36</accession>
<keyword evidence="3" id="KW-1185">Reference proteome</keyword>
<dbReference type="Pfam" id="PF20282">
    <property type="entry name" value="CTD6"/>
    <property type="match status" value="1"/>
</dbReference>
<evidence type="ECO:0000313" key="3">
    <source>
        <dbReference type="Proteomes" id="UP001601442"/>
    </source>
</evidence>
<sequence>MPSSVLLAPAMHGAPLLSPKQYLYFYSDEEWEDFTVEWVRALAHPYVLVTRMGGSGDRGADVAACLSPRGTAGEWHCYQCKHYEDALAPADAWPEMVKIFVAKLRGIYELPRRYVFVAPKVGPYLTRYLANPETLKSEFFKAWEKEDSKLGADLPADERRAVEALAHQTDFSIFEAPDLEWILELHSRTPHHARRFPIQLKPRPAVSSPPHEPHVREAVYIQKLLAAYNEKHGLALQSLQQARDHADTKRHLRRQREAFYSAESLRVFARESVPHETYAAVESDLFEAVVEVEERDFDLGIDRLAAVLESAIAHQPNPGNILAPVVTVLDRKGLCHHLANDDRLTWCKEEPQ</sequence>
<dbReference type="InterPro" id="IPR046914">
    <property type="entry name" value="ABC-3C_CTD6"/>
</dbReference>
<dbReference type="EMBL" id="JBIAMT010000002">
    <property type="protein sequence ID" value="MFF0496436.1"/>
    <property type="molecule type" value="Genomic_DNA"/>
</dbReference>
<proteinExistence type="predicted"/>
<comment type="caution">
    <text evidence="2">The sequence shown here is derived from an EMBL/GenBank/DDBJ whole genome shotgun (WGS) entry which is preliminary data.</text>
</comment>